<proteinExistence type="predicted"/>
<evidence type="ECO:0000313" key="4">
    <source>
        <dbReference type="EMBL" id="RCI17305.1"/>
    </source>
</evidence>
<dbReference type="InterPro" id="IPR029058">
    <property type="entry name" value="AB_hydrolase_fold"/>
</dbReference>
<dbReference type="OrthoDB" id="5570009at2759"/>
<dbReference type="GO" id="GO:0004771">
    <property type="term" value="F:sterol ester esterase activity"/>
    <property type="evidence" value="ECO:0007669"/>
    <property type="project" value="TreeGrafter"/>
</dbReference>
<dbReference type="GO" id="GO:0019433">
    <property type="term" value="P:triglyceride catabolic process"/>
    <property type="evidence" value="ECO:0007669"/>
    <property type="project" value="TreeGrafter"/>
</dbReference>
<feature type="domain" description="Alpha/beta hydrolase fold-3" evidence="3">
    <location>
        <begin position="654"/>
        <end position="764"/>
    </location>
</feature>
<dbReference type="PROSITE" id="PS01174">
    <property type="entry name" value="LIPASE_GDXG_SER"/>
    <property type="match status" value="1"/>
</dbReference>
<reference evidence="4 5" key="1">
    <citation type="journal article" date="2015" name="BMC Genomics">
        <title>Insights from the genome of Ophiocordyceps polyrhachis-furcata to pathogenicity and host specificity in insect fungi.</title>
        <authorList>
            <person name="Wichadakul D."/>
            <person name="Kobmoo N."/>
            <person name="Ingsriswang S."/>
            <person name="Tangphatsornruang S."/>
            <person name="Chantasingh D."/>
            <person name="Luangsa-ard J.J."/>
            <person name="Eurwilaichitr L."/>
        </authorList>
    </citation>
    <scope>NUCLEOTIDE SEQUENCE [LARGE SCALE GENOMIC DNA]</scope>
    <source>
        <strain evidence="4 5">BCC 54312</strain>
    </source>
</reference>
<feature type="region of interest" description="Disordered" evidence="2">
    <location>
        <begin position="549"/>
        <end position="653"/>
    </location>
</feature>
<feature type="domain" description="Alpha/beta hydrolase fold-3" evidence="3">
    <location>
        <begin position="403"/>
        <end position="535"/>
    </location>
</feature>
<dbReference type="PANTHER" id="PTHR23025">
    <property type="entry name" value="TRIACYLGLYCEROL LIPASE"/>
    <property type="match status" value="1"/>
</dbReference>
<dbReference type="InterPro" id="IPR013094">
    <property type="entry name" value="AB_hydrolase_3"/>
</dbReference>
<feature type="region of interest" description="Disordered" evidence="2">
    <location>
        <begin position="821"/>
        <end position="867"/>
    </location>
</feature>
<feature type="active site" evidence="1">
    <location>
        <position position="480"/>
    </location>
</feature>
<dbReference type="GO" id="GO:0004806">
    <property type="term" value="F:triacylglycerol lipase activity"/>
    <property type="evidence" value="ECO:0007669"/>
    <property type="project" value="TreeGrafter"/>
</dbReference>
<keyword evidence="5" id="KW-1185">Reference proteome</keyword>
<feature type="compositionally biased region" description="Acidic residues" evidence="2">
    <location>
        <begin position="583"/>
        <end position="593"/>
    </location>
</feature>
<feature type="compositionally biased region" description="Polar residues" evidence="2">
    <location>
        <begin position="612"/>
        <end position="641"/>
    </location>
</feature>
<dbReference type="EMBL" id="LKCN02000001">
    <property type="protein sequence ID" value="RCI17305.1"/>
    <property type="molecule type" value="Genomic_DNA"/>
</dbReference>
<dbReference type="Proteomes" id="UP000253664">
    <property type="component" value="Unassembled WGS sequence"/>
</dbReference>
<dbReference type="SUPFAM" id="SSF53474">
    <property type="entry name" value="alpha/beta-Hydrolases"/>
    <property type="match status" value="1"/>
</dbReference>
<evidence type="ECO:0000259" key="3">
    <source>
        <dbReference type="Pfam" id="PF07859"/>
    </source>
</evidence>
<sequence>MVGSTEGGQDWLRAVSDGGQDPGYCYWGPGERGGGGRGERWDEENLLSLQRHSRLIAGAHVTKQESKKGTMRRDHVLVDNSSVITKGPKLQRVGLYIHGPKCAIKISLIDTHSLKIHDSIPQLPVPFFNPLEPLQRTKVCLHMLPAPSAPAQAGSPAFFFKRPLLQASPAMRSTRNNKSAAAIMIDHVLGRPSSKSRRLQVLAVLSFWSLYLAKGPSHGPPVLQRLSRMLSKRMTPWQAFLATLVYLYATRNFSALAGLASPEPMTNMYDAAYFRATWVLTALDAGFWTAMKIRTKWLRDIAGMVFSLYYLVAAERADEKVRKIRACVTVEHLRVSWNKPTTPYVGFLQRLVRPRLTRWSPRQLRIPRPPNSDYTEPVSAWLYYDGPLADLERHNRIILDMPGGGFVSMNPRCHDDRLLGWASKTGLPIVSIDYGKAPEYPYPHAINECFDAYVTIVRTQGRCIGLSGREPPQIALSGDSAGGNLAVATTLMVLETGSPSFRRCPTQASLPVPDGLVCFYPTLDMNIGNWMSDEQMSLIRDREMNKPIVRRKSRQYEELVGTPRRTDDRSDDDNVKVNGHVDNDDDDDDDDDDKAPKVNGSLAVDDNERLSRASTVTSPHATQPEYSRSGPQVLDTSAQSPTKRESVSHRAEPMKTRLATSSMISYFNDRILGPEMMRAMILLYIGAHNRPDFSKDYLLSPVLAPESLLAKFPKMFLMTGERDPLVDDTVVFAGRVRRAKEAAGEDAAKAVEVTLLPRISHGFMQFPSVFPPAWKYIERSASWFDQIFSEAEEARNPAARPMSESGAEEDRPLEMMSMTKMRRGGSSLSPSATTDRKTTSGSGRGGKAPKRPGLNKKNSLVRLNSADDLLGRRMQGLASALAGNTGDDG</sequence>
<dbReference type="AlphaFoldDB" id="A0A367LS76"/>
<evidence type="ECO:0000256" key="1">
    <source>
        <dbReference type="PROSITE-ProRule" id="PRU10038"/>
    </source>
</evidence>
<feature type="compositionally biased region" description="Basic and acidic residues" evidence="2">
    <location>
        <begin position="642"/>
        <end position="653"/>
    </location>
</feature>
<comment type="caution">
    <text evidence="4">The sequence shown here is derived from an EMBL/GenBank/DDBJ whole genome shotgun (WGS) entry which is preliminary data.</text>
</comment>
<dbReference type="Pfam" id="PF07859">
    <property type="entry name" value="Abhydrolase_3"/>
    <property type="match status" value="2"/>
</dbReference>
<name>A0A367LS76_9HYPO</name>
<dbReference type="PANTHER" id="PTHR23025:SF3">
    <property type="entry name" value="HORMONE-SENSITIVE LIPASE"/>
    <property type="match status" value="1"/>
</dbReference>
<dbReference type="GO" id="GO:0005829">
    <property type="term" value="C:cytosol"/>
    <property type="evidence" value="ECO:0007669"/>
    <property type="project" value="TreeGrafter"/>
</dbReference>
<evidence type="ECO:0000313" key="5">
    <source>
        <dbReference type="Proteomes" id="UP000253664"/>
    </source>
</evidence>
<dbReference type="Gene3D" id="3.40.50.1820">
    <property type="entry name" value="alpha/beta hydrolase"/>
    <property type="match status" value="2"/>
</dbReference>
<protein>
    <recommendedName>
        <fullName evidence="3">Alpha/beta hydrolase fold-3 domain-containing protein</fullName>
    </recommendedName>
</protein>
<accession>A0A367LS76</accession>
<evidence type="ECO:0000256" key="2">
    <source>
        <dbReference type="SAM" id="MobiDB-lite"/>
    </source>
</evidence>
<organism evidence="4 5">
    <name type="scientific">Ophiocordyceps polyrhachis-furcata BCC 54312</name>
    <dbReference type="NCBI Taxonomy" id="1330021"/>
    <lineage>
        <taxon>Eukaryota</taxon>
        <taxon>Fungi</taxon>
        <taxon>Dikarya</taxon>
        <taxon>Ascomycota</taxon>
        <taxon>Pezizomycotina</taxon>
        <taxon>Sordariomycetes</taxon>
        <taxon>Hypocreomycetidae</taxon>
        <taxon>Hypocreales</taxon>
        <taxon>Ophiocordycipitaceae</taxon>
        <taxon>Ophiocordyceps</taxon>
    </lineage>
</organism>
<gene>
    <name evidence="4" type="ORF">L249_3237</name>
</gene>
<dbReference type="InterPro" id="IPR033140">
    <property type="entry name" value="Lipase_GDXG_put_SER_AS"/>
</dbReference>
<dbReference type="STRING" id="1330021.A0A367LS76"/>
<feature type="compositionally biased region" description="Basic and acidic residues" evidence="2">
    <location>
        <begin position="564"/>
        <end position="582"/>
    </location>
</feature>